<sequence length="63" mass="7111">MHSYHKGTTIVIEMLLEKAYFRRSFPGKRKLQNLAAFLPRQLAKTWCKAASYVSITAAPAIVS</sequence>
<protein>
    <submittedName>
        <fullName evidence="1">Uncharacterized protein</fullName>
    </submittedName>
</protein>
<proteinExistence type="predicted"/>
<accession>A0A0B1TML8</accession>
<gene>
    <name evidence="1" type="ORF">OESDEN_02964</name>
</gene>
<dbReference type="EMBL" id="KN549528">
    <property type="protein sequence ID" value="KHJ97062.1"/>
    <property type="molecule type" value="Genomic_DNA"/>
</dbReference>
<dbReference type="Proteomes" id="UP000053660">
    <property type="component" value="Unassembled WGS sequence"/>
</dbReference>
<name>A0A0B1TML8_OESDE</name>
<evidence type="ECO:0000313" key="1">
    <source>
        <dbReference type="EMBL" id="KHJ97062.1"/>
    </source>
</evidence>
<evidence type="ECO:0000313" key="2">
    <source>
        <dbReference type="Proteomes" id="UP000053660"/>
    </source>
</evidence>
<reference evidence="1 2" key="1">
    <citation type="submission" date="2014-03" db="EMBL/GenBank/DDBJ databases">
        <title>Draft genome of the hookworm Oesophagostomum dentatum.</title>
        <authorList>
            <person name="Mitreva M."/>
        </authorList>
    </citation>
    <scope>NUCLEOTIDE SEQUENCE [LARGE SCALE GENOMIC DNA]</scope>
    <source>
        <strain evidence="1 2">OD-Hann</strain>
    </source>
</reference>
<keyword evidence="2" id="KW-1185">Reference proteome</keyword>
<organism evidence="1 2">
    <name type="scientific">Oesophagostomum dentatum</name>
    <name type="common">Nodular worm</name>
    <dbReference type="NCBI Taxonomy" id="61180"/>
    <lineage>
        <taxon>Eukaryota</taxon>
        <taxon>Metazoa</taxon>
        <taxon>Ecdysozoa</taxon>
        <taxon>Nematoda</taxon>
        <taxon>Chromadorea</taxon>
        <taxon>Rhabditida</taxon>
        <taxon>Rhabditina</taxon>
        <taxon>Rhabditomorpha</taxon>
        <taxon>Strongyloidea</taxon>
        <taxon>Strongylidae</taxon>
        <taxon>Oesophagostomum</taxon>
    </lineage>
</organism>
<dbReference type="AlphaFoldDB" id="A0A0B1TML8"/>